<dbReference type="Gene3D" id="1.10.510.10">
    <property type="entry name" value="Transferase(Phosphotransferase) domain 1"/>
    <property type="match status" value="1"/>
</dbReference>
<name>A0A9P9WJ91_9PEZI</name>
<evidence type="ECO:0000313" key="4">
    <source>
        <dbReference type="Proteomes" id="UP000829685"/>
    </source>
</evidence>
<reference evidence="3" key="1">
    <citation type="submission" date="2021-03" db="EMBL/GenBank/DDBJ databases">
        <title>Revisited historic fungal species revealed as producer of novel bioactive compounds through whole genome sequencing and comparative genomics.</title>
        <authorList>
            <person name="Vignolle G.A."/>
            <person name="Hochenegger N."/>
            <person name="Mach R.L."/>
            <person name="Mach-Aigner A.R."/>
            <person name="Javad Rahimi M."/>
            <person name="Salim K.A."/>
            <person name="Chan C.M."/>
            <person name="Lim L.B.L."/>
            <person name="Cai F."/>
            <person name="Druzhinina I.S."/>
            <person name="U'Ren J.M."/>
            <person name="Derntl C."/>
        </authorList>
    </citation>
    <scope>NUCLEOTIDE SEQUENCE</scope>
    <source>
        <strain evidence="3">TUCIM 5799</strain>
    </source>
</reference>
<feature type="domain" description="Protein kinase" evidence="2">
    <location>
        <begin position="241"/>
        <end position="480"/>
    </location>
</feature>
<dbReference type="EMBL" id="JAFIMR010000020">
    <property type="protein sequence ID" value="KAI1866442.1"/>
    <property type="molecule type" value="Genomic_DNA"/>
</dbReference>
<dbReference type="GO" id="GO:0005524">
    <property type="term" value="F:ATP binding"/>
    <property type="evidence" value="ECO:0007669"/>
    <property type="project" value="InterPro"/>
</dbReference>
<feature type="compositionally biased region" description="Polar residues" evidence="1">
    <location>
        <begin position="1"/>
        <end position="16"/>
    </location>
</feature>
<feature type="region of interest" description="Disordered" evidence="1">
    <location>
        <begin position="46"/>
        <end position="66"/>
    </location>
</feature>
<keyword evidence="4" id="KW-1185">Reference proteome</keyword>
<dbReference type="InterPro" id="IPR011009">
    <property type="entry name" value="Kinase-like_dom_sf"/>
</dbReference>
<dbReference type="GO" id="GO:0007165">
    <property type="term" value="P:signal transduction"/>
    <property type="evidence" value="ECO:0007669"/>
    <property type="project" value="TreeGrafter"/>
</dbReference>
<dbReference type="AlphaFoldDB" id="A0A9P9WJ91"/>
<accession>A0A9P9WJ91</accession>
<dbReference type="InterPro" id="IPR000719">
    <property type="entry name" value="Prot_kinase_dom"/>
</dbReference>
<comment type="caution">
    <text evidence="3">The sequence shown here is derived from an EMBL/GenBank/DDBJ whole genome shotgun (WGS) entry which is preliminary data.</text>
</comment>
<proteinExistence type="predicted"/>
<feature type="compositionally biased region" description="Basic and acidic residues" evidence="1">
    <location>
        <begin position="18"/>
        <end position="30"/>
    </location>
</feature>
<dbReference type="PANTHER" id="PTHR23257">
    <property type="entry name" value="SERINE-THREONINE PROTEIN KINASE"/>
    <property type="match status" value="1"/>
</dbReference>
<organism evidence="3 4">
    <name type="scientific">Neoarthrinium moseri</name>
    <dbReference type="NCBI Taxonomy" id="1658444"/>
    <lineage>
        <taxon>Eukaryota</taxon>
        <taxon>Fungi</taxon>
        <taxon>Dikarya</taxon>
        <taxon>Ascomycota</taxon>
        <taxon>Pezizomycotina</taxon>
        <taxon>Sordariomycetes</taxon>
        <taxon>Xylariomycetidae</taxon>
        <taxon>Amphisphaeriales</taxon>
        <taxon>Apiosporaceae</taxon>
        <taxon>Neoarthrinium</taxon>
    </lineage>
</organism>
<feature type="compositionally biased region" description="Polar residues" evidence="1">
    <location>
        <begin position="46"/>
        <end position="61"/>
    </location>
</feature>
<evidence type="ECO:0000313" key="3">
    <source>
        <dbReference type="EMBL" id="KAI1866442.1"/>
    </source>
</evidence>
<gene>
    <name evidence="3" type="ORF">JX265_007743</name>
</gene>
<evidence type="ECO:0000256" key="1">
    <source>
        <dbReference type="SAM" id="MobiDB-lite"/>
    </source>
</evidence>
<evidence type="ECO:0000259" key="2">
    <source>
        <dbReference type="PROSITE" id="PS50011"/>
    </source>
</evidence>
<dbReference type="SUPFAM" id="SSF56112">
    <property type="entry name" value="Protein kinase-like (PK-like)"/>
    <property type="match status" value="1"/>
</dbReference>
<protein>
    <recommendedName>
        <fullName evidence="2">Protein kinase domain-containing protein</fullName>
    </recommendedName>
</protein>
<dbReference type="Proteomes" id="UP000829685">
    <property type="component" value="Unassembled WGS sequence"/>
</dbReference>
<dbReference type="GO" id="GO:0004672">
    <property type="term" value="F:protein kinase activity"/>
    <property type="evidence" value="ECO:0007669"/>
    <property type="project" value="InterPro"/>
</dbReference>
<dbReference type="PROSITE" id="PS50011">
    <property type="entry name" value="PROTEIN_KINASE_DOM"/>
    <property type="match status" value="1"/>
</dbReference>
<dbReference type="GO" id="GO:0005737">
    <property type="term" value="C:cytoplasm"/>
    <property type="evidence" value="ECO:0007669"/>
    <property type="project" value="TreeGrafter"/>
</dbReference>
<feature type="region of interest" description="Disordered" evidence="1">
    <location>
        <begin position="1"/>
        <end position="32"/>
    </location>
</feature>
<dbReference type="InterPro" id="IPR050167">
    <property type="entry name" value="Ser_Thr_protein_kinase"/>
</dbReference>
<sequence>MSQSPSNQIPAFTWNLSPRDENEVRTHPLEDYPGIEEELDEILNGLQSRQLNDLDSSTEPSLQGEVRTDAWEEKADDICSGLNSSSSDNPDIGAEQTESVASFITDSDNAHTPDDLETVWIMNQYCPFSDNSGREKFFFTYQPKPGVRKRVTITFNYQNAPDASLEANVKQCNSNVEKNARIYEAIHKSLPDIDFFDTVTNLRLVTDERGKLHVIVLEDVSEIISYPEVAMLRYIQSPHLKESDVSIHSHLSGFIYTVTMGRELLMQKDIPGPHSVEDWLYEVNCLYMLESSRYILSLRALLVDESDEKAKGFLVPHATRLIDVFFDIQEGELSAPWNIRVQWAYGIIHGLSDVHVAGLVHGNLTLFNVVIDCDNNPYLTHFTRSGCPNGWEPPELDYLISTNQKATPYLGVASDLYQLGMTLWAIATLDDEPESQLRPLSLDNYAGIPQWYRDIVAVCLSSQPRQRRSAQSLLDMFPLRIETENSSNSGVGFSLP</sequence>